<reference evidence="9 10" key="1">
    <citation type="submission" date="2020-07" db="EMBL/GenBank/DDBJ databases">
        <title>Roseicoccus Jingziensis gen. nov., sp. nov., isolated from coastal seawater.</title>
        <authorList>
            <person name="Feng X."/>
        </authorList>
    </citation>
    <scope>NUCLEOTIDE SEQUENCE [LARGE SCALE GENOMIC DNA]</scope>
    <source>
        <strain evidence="9 10">N1E253</strain>
    </source>
</reference>
<dbReference type="RefSeq" id="WP_178931215.1">
    <property type="nucleotide sequence ID" value="NZ_JACBAZ010000001.1"/>
</dbReference>
<evidence type="ECO:0000313" key="9">
    <source>
        <dbReference type="EMBL" id="NWK54704.1"/>
    </source>
</evidence>
<keyword evidence="5 6" id="KW-0408">Iron</keyword>
<evidence type="ECO:0000259" key="8">
    <source>
        <dbReference type="PROSITE" id="PS51007"/>
    </source>
</evidence>
<dbReference type="GO" id="GO:0004130">
    <property type="term" value="F:cytochrome-c peroxidase activity"/>
    <property type="evidence" value="ECO:0007669"/>
    <property type="project" value="TreeGrafter"/>
</dbReference>
<dbReference type="Gene3D" id="2.130.10.10">
    <property type="entry name" value="YVTN repeat-like/Quinoprotein amine dehydrogenase"/>
    <property type="match status" value="1"/>
</dbReference>
<organism evidence="9 10">
    <name type="scientific">Oceaniferula marina</name>
    <dbReference type="NCBI Taxonomy" id="2748318"/>
    <lineage>
        <taxon>Bacteria</taxon>
        <taxon>Pseudomonadati</taxon>
        <taxon>Verrucomicrobiota</taxon>
        <taxon>Verrucomicrobiia</taxon>
        <taxon>Verrucomicrobiales</taxon>
        <taxon>Verrucomicrobiaceae</taxon>
        <taxon>Oceaniferula</taxon>
    </lineage>
</organism>
<feature type="domain" description="Cytochrome c" evidence="8">
    <location>
        <begin position="393"/>
        <end position="496"/>
    </location>
</feature>
<dbReference type="Pfam" id="PF21783">
    <property type="entry name" value="YNCE"/>
    <property type="match status" value="1"/>
</dbReference>
<dbReference type="GO" id="GO:0046872">
    <property type="term" value="F:metal ion binding"/>
    <property type="evidence" value="ECO:0007669"/>
    <property type="project" value="UniProtKB-KW"/>
</dbReference>
<dbReference type="EMBL" id="JACBAZ010000001">
    <property type="protein sequence ID" value="NWK54704.1"/>
    <property type="molecule type" value="Genomic_DNA"/>
</dbReference>
<keyword evidence="4" id="KW-0560">Oxidoreductase</keyword>
<dbReference type="Proteomes" id="UP000557872">
    <property type="component" value="Unassembled WGS sequence"/>
</dbReference>
<sequence length="610" mass="67442">MMIQTTYAQASCRFLLLLSIMAIPAMMLGSATAAPPRSPADLELSEDKETLYVAEHTGKSVAWVETRTRKLMKRVALPAEVTGITRHQQKLYVTSKDQLGAVHELNASSGEILRTLKVGQGARAPIVNSQRNELYVCNYFMNTVSVIDIDTFKESKRIPVLRMPNATGITKDGQTLYVANLLPNGASNVEHTAAKVSLIDCKTHKVIKHIELANGSNALRDITLSPDGHFVFVTHSLARFLVPTTQLDRGWINTNAFSIINTKTQELYATILLDDISQGAAGPWGIDISSDQKHIFVAHSGTHEISVIDIPGLIKKIEETEIREDLEYNLSIMSDIRKRIKVPGNGPRAILSHGPGVWTAQYFSDDLTYVDLRKGTVSPNILNFPMNPSIKISQARKGEIIFNDATYCFQQWLSCNACHTEEARMDGLNWDLLNDGIGNPKNAKSLLFSHVTPPAMITGIRPKAEVAVRAGVRHIQFASATEDQYEALDAYLKSLKPEPSPYLVNGELSDAAKRGEKTFKSPSKGACIVCHNGPYFTDMQKHDMKNAGPADRTSVWDTPTLREVWRTAPYLHDGRSATIKEVLVKENHGGAADKLDKKQIDDLVEYVLSL</sequence>
<dbReference type="InterPro" id="IPR009056">
    <property type="entry name" value="Cyt_c-like_dom"/>
</dbReference>
<proteinExistence type="predicted"/>
<dbReference type="PROSITE" id="PS51007">
    <property type="entry name" value="CYTC"/>
    <property type="match status" value="2"/>
</dbReference>
<dbReference type="GO" id="GO:0009055">
    <property type="term" value="F:electron transfer activity"/>
    <property type="evidence" value="ECO:0007669"/>
    <property type="project" value="InterPro"/>
</dbReference>
<feature type="chain" id="PRO_5032687479" evidence="7">
    <location>
        <begin position="34"/>
        <end position="610"/>
    </location>
</feature>
<name>A0A851GKL0_9BACT</name>
<dbReference type="SUPFAM" id="SSF51004">
    <property type="entry name" value="C-terminal (heme d1) domain of cytochrome cd1-nitrite reductase"/>
    <property type="match status" value="1"/>
</dbReference>
<evidence type="ECO:0000256" key="7">
    <source>
        <dbReference type="SAM" id="SignalP"/>
    </source>
</evidence>
<keyword evidence="3 7" id="KW-0732">Signal</keyword>
<evidence type="ECO:0000256" key="4">
    <source>
        <dbReference type="ARBA" id="ARBA00023002"/>
    </source>
</evidence>
<keyword evidence="1 6" id="KW-0349">Heme</keyword>
<feature type="signal peptide" evidence="7">
    <location>
        <begin position="1"/>
        <end position="33"/>
    </location>
</feature>
<dbReference type="InterPro" id="IPR011048">
    <property type="entry name" value="Haem_d1_sf"/>
</dbReference>
<evidence type="ECO:0000313" key="10">
    <source>
        <dbReference type="Proteomes" id="UP000557872"/>
    </source>
</evidence>
<evidence type="ECO:0000256" key="1">
    <source>
        <dbReference type="ARBA" id="ARBA00022617"/>
    </source>
</evidence>
<dbReference type="SUPFAM" id="SSF46626">
    <property type="entry name" value="Cytochrome c"/>
    <property type="match status" value="2"/>
</dbReference>
<dbReference type="Gene3D" id="1.10.760.10">
    <property type="entry name" value="Cytochrome c-like domain"/>
    <property type="match status" value="1"/>
</dbReference>
<dbReference type="InterPro" id="IPR051395">
    <property type="entry name" value="Cytochrome_c_Peroxidase/MauG"/>
</dbReference>
<protein>
    <submittedName>
        <fullName evidence="9">YVTN family beta-propeller repeat-containing protein</fullName>
    </submittedName>
</protein>
<keyword evidence="10" id="KW-1185">Reference proteome</keyword>
<dbReference type="AlphaFoldDB" id="A0A851GKL0"/>
<dbReference type="InterPro" id="IPR036909">
    <property type="entry name" value="Cyt_c-like_dom_sf"/>
</dbReference>
<comment type="caution">
    <text evidence="9">The sequence shown here is derived from an EMBL/GenBank/DDBJ whole genome shotgun (WGS) entry which is preliminary data.</text>
</comment>
<dbReference type="PANTHER" id="PTHR30600:SF10">
    <property type="entry name" value="BLL6722 PROTEIN"/>
    <property type="match status" value="1"/>
</dbReference>
<evidence type="ECO:0000256" key="5">
    <source>
        <dbReference type="ARBA" id="ARBA00023004"/>
    </source>
</evidence>
<evidence type="ECO:0000256" key="3">
    <source>
        <dbReference type="ARBA" id="ARBA00022729"/>
    </source>
</evidence>
<keyword evidence="2 6" id="KW-0479">Metal-binding</keyword>
<dbReference type="InterPro" id="IPR015943">
    <property type="entry name" value="WD40/YVTN_repeat-like_dom_sf"/>
</dbReference>
<dbReference type="InterPro" id="IPR048433">
    <property type="entry name" value="YNCE-like_beta-prop"/>
</dbReference>
<dbReference type="PANTHER" id="PTHR30600">
    <property type="entry name" value="CYTOCHROME C PEROXIDASE-RELATED"/>
    <property type="match status" value="1"/>
</dbReference>
<evidence type="ECO:0000256" key="6">
    <source>
        <dbReference type="PROSITE-ProRule" id="PRU00433"/>
    </source>
</evidence>
<dbReference type="GO" id="GO:0020037">
    <property type="term" value="F:heme binding"/>
    <property type="evidence" value="ECO:0007669"/>
    <property type="project" value="InterPro"/>
</dbReference>
<gene>
    <name evidence="9" type="ORF">HW115_03715</name>
</gene>
<evidence type="ECO:0000256" key="2">
    <source>
        <dbReference type="ARBA" id="ARBA00022723"/>
    </source>
</evidence>
<feature type="domain" description="Cytochrome c" evidence="8">
    <location>
        <begin position="510"/>
        <end position="610"/>
    </location>
</feature>
<accession>A0A851GKL0</accession>